<dbReference type="KEGG" id="madi:A7U43_10450"/>
<keyword evidence="1" id="KW-1133">Transmembrane helix</keyword>
<dbReference type="EMBL" id="CP015596">
    <property type="protein sequence ID" value="ANE79688.1"/>
    <property type="molecule type" value="Genomic_DNA"/>
</dbReference>
<dbReference type="RefSeq" id="WP_067994456.1">
    <property type="nucleotide sequence ID" value="NZ_CP015596.1"/>
</dbReference>
<feature type="transmembrane region" description="Helical" evidence="1">
    <location>
        <begin position="43"/>
        <end position="65"/>
    </location>
</feature>
<protein>
    <submittedName>
        <fullName evidence="2">Uncharacterized protein</fullName>
    </submittedName>
</protein>
<keyword evidence="1" id="KW-0812">Transmembrane</keyword>
<evidence type="ECO:0000313" key="2">
    <source>
        <dbReference type="EMBL" id="ANE79688.1"/>
    </source>
</evidence>
<gene>
    <name evidence="2" type="ORF">A7U43_10450</name>
</gene>
<proteinExistence type="predicted"/>
<dbReference type="AlphaFoldDB" id="A0A172UL47"/>
<dbReference type="OrthoDB" id="4714758at2"/>
<dbReference type="Proteomes" id="UP000077143">
    <property type="component" value="Chromosome"/>
</dbReference>
<organism evidence="2 3">
    <name type="scientific">Mycobacterium adipatum</name>
    <dbReference type="NCBI Taxonomy" id="1682113"/>
    <lineage>
        <taxon>Bacteria</taxon>
        <taxon>Bacillati</taxon>
        <taxon>Actinomycetota</taxon>
        <taxon>Actinomycetes</taxon>
        <taxon>Mycobacteriales</taxon>
        <taxon>Mycobacteriaceae</taxon>
        <taxon>Mycobacterium</taxon>
    </lineage>
</organism>
<sequence>MSRDAGVCPNHHVNPPDWELCGQCGCPITTPEPTMTRPRRTGLLATTALIMLVLAVGVGLGQLAANAPLRPGSQTATQGTPSLREWWTAAEQPFTDLQGSVQDAQQALEGLNPGGLLQACQTMHRTAEVELAGTLPSPDPVVTSELRAAIEDGHTAAHHCLSVAAGSANNYDGEFVAELDQTNRLLHSAYRRINKSLTAG</sequence>
<keyword evidence="1" id="KW-0472">Membrane</keyword>
<name>A0A172UL47_9MYCO</name>
<evidence type="ECO:0000256" key="1">
    <source>
        <dbReference type="SAM" id="Phobius"/>
    </source>
</evidence>
<dbReference type="STRING" id="1682113.A7U43_10450"/>
<evidence type="ECO:0000313" key="3">
    <source>
        <dbReference type="Proteomes" id="UP000077143"/>
    </source>
</evidence>
<keyword evidence="3" id="KW-1185">Reference proteome</keyword>
<accession>A0A172UL47</accession>
<reference evidence="2 3" key="1">
    <citation type="submission" date="2016-05" db="EMBL/GenBank/DDBJ databases">
        <title>Complete genome sequence of a phthalic acid esters degrading Mycobacterium sp. YC-RL4.</title>
        <authorList>
            <person name="Ren L."/>
            <person name="Fan S."/>
            <person name="Ruth N."/>
            <person name="Jia Y."/>
            <person name="Wang J."/>
            <person name="Qiao C."/>
        </authorList>
    </citation>
    <scope>NUCLEOTIDE SEQUENCE [LARGE SCALE GENOMIC DNA]</scope>
    <source>
        <strain evidence="2 3">YC-RL4</strain>
    </source>
</reference>